<evidence type="ECO:0000256" key="1">
    <source>
        <dbReference type="SAM" id="Phobius"/>
    </source>
</evidence>
<protein>
    <submittedName>
        <fullName evidence="2">Uncharacterized protein</fullName>
    </submittedName>
</protein>
<feature type="transmembrane region" description="Helical" evidence="1">
    <location>
        <begin position="20"/>
        <end position="39"/>
    </location>
</feature>
<feature type="transmembrane region" description="Helical" evidence="1">
    <location>
        <begin position="51"/>
        <end position="71"/>
    </location>
</feature>
<gene>
    <name evidence="2" type="ORF">Pla52n_53880</name>
</gene>
<feature type="transmembrane region" description="Helical" evidence="1">
    <location>
        <begin position="127"/>
        <end position="148"/>
    </location>
</feature>
<proteinExistence type="predicted"/>
<sequence length="149" mass="16402">MYTPSDRRLALHDFFRRKYVGFVAGTAVSILAIAIPLAVRNQVVDLTLQSALALISLLLFFPAFLIPQFVAEVRSSKDPRLRCPNCGALLISTLSALRRFSRRGECDSCNSLVGVAPEIRHRTWMDLAFFAGGMTAICLGLGFALWILG</sequence>
<reference evidence="2 3" key="1">
    <citation type="submission" date="2019-02" db="EMBL/GenBank/DDBJ databases">
        <title>Deep-cultivation of Planctomycetes and their phenomic and genomic characterization uncovers novel biology.</title>
        <authorList>
            <person name="Wiegand S."/>
            <person name="Jogler M."/>
            <person name="Boedeker C."/>
            <person name="Pinto D."/>
            <person name="Vollmers J."/>
            <person name="Rivas-Marin E."/>
            <person name="Kohn T."/>
            <person name="Peeters S.H."/>
            <person name="Heuer A."/>
            <person name="Rast P."/>
            <person name="Oberbeckmann S."/>
            <person name="Bunk B."/>
            <person name="Jeske O."/>
            <person name="Meyerdierks A."/>
            <person name="Storesund J.E."/>
            <person name="Kallscheuer N."/>
            <person name="Luecker S."/>
            <person name="Lage O.M."/>
            <person name="Pohl T."/>
            <person name="Merkel B.J."/>
            <person name="Hornburger P."/>
            <person name="Mueller R.-W."/>
            <person name="Bruemmer F."/>
            <person name="Labrenz M."/>
            <person name="Spormann A.M."/>
            <person name="Op Den Camp H."/>
            <person name="Overmann J."/>
            <person name="Amann R."/>
            <person name="Jetten M.S.M."/>
            <person name="Mascher T."/>
            <person name="Medema M.H."/>
            <person name="Devos D.P."/>
            <person name="Kaster A.-K."/>
            <person name="Ovreas L."/>
            <person name="Rohde M."/>
            <person name="Galperin M.Y."/>
            <person name="Jogler C."/>
        </authorList>
    </citation>
    <scope>NUCLEOTIDE SEQUENCE [LARGE SCALE GENOMIC DNA]</scope>
    <source>
        <strain evidence="2 3">Pla52n</strain>
    </source>
</reference>
<dbReference type="EMBL" id="SJPN01000007">
    <property type="protein sequence ID" value="TWT94567.1"/>
    <property type="molecule type" value="Genomic_DNA"/>
</dbReference>
<keyword evidence="1" id="KW-0812">Transmembrane</keyword>
<accession>A0A5C6A5B4</accession>
<dbReference type="Proteomes" id="UP000320176">
    <property type="component" value="Unassembled WGS sequence"/>
</dbReference>
<evidence type="ECO:0000313" key="3">
    <source>
        <dbReference type="Proteomes" id="UP000320176"/>
    </source>
</evidence>
<organism evidence="2 3">
    <name type="scientific">Stieleria varia</name>
    <dbReference type="NCBI Taxonomy" id="2528005"/>
    <lineage>
        <taxon>Bacteria</taxon>
        <taxon>Pseudomonadati</taxon>
        <taxon>Planctomycetota</taxon>
        <taxon>Planctomycetia</taxon>
        <taxon>Pirellulales</taxon>
        <taxon>Pirellulaceae</taxon>
        <taxon>Stieleria</taxon>
    </lineage>
</organism>
<keyword evidence="3" id="KW-1185">Reference proteome</keyword>
<dbReference type="AlphaFoldDB" id="A0A5C6A5B4"/>
<keyword evidence="1" id="KW-1133">Transmembrane helix</keyword>
<evidence type="ECO:0000313" key="2">
    <source>
        <dbReference type="EMBL" id="TWT94567.1"/>
    </source>
</evidence>
<name>A0A5C6A5B4_9BACT</name>
<comment type="caution">
    <text evidence="2">The sequence shown here is derived from an EMBL/GenBank/DDBJ whole genome shotgun (WGS) entry which is preliminary data.</text>
</comment>
<keyword evidence="1" id="KW-0472">Membrane</keyword>